<evidence type="ECO:0000313" key="2">
    <source>
        <dbReference type="EMBL" id="CEK69615.1"/>
    </source>
</evidence>
<feature type="compositionally biased region" description="Basic and acidic residues" evidence="1">
    <location>
        <begin position="86"/>
        <end position="107"/>
    </location>
</feature>
<dbReference type="EMBL" id="HACG01022750">
    <property type="protein sequence ID" value="CEK69615.1"/>
    <property type="molecule type" value="Transcribed_RNA"/>
</dbReference>
<proteinExistence type="predicted"/>
<organism evidence="2">
    <name type="scientific">Arion vulgaris</name>
    <dbReference type="NCBI Taxonomy" id="1028688"/>
    <lineage>
        <taxon>Eukaryota</taxon>
        <taxon>Metazoa</taxon>
        <taxon>Spiralia</taxon>
        <taxon>Lophotrochozoa</taxon>
        <taxon>Mollusca</taxon>
        <taxon>Gastropoda</taxon>
        <taxon>Heterobranchia</taxon>
        <taxon>Euthyneura</taxon>
        <taxon>Panpulmonata</taxon>
        <taxon>Eupulmonata</taxon>
        <taxon>Stylommatophora</taxon>
        <taxon>Helicina</taxon>
        <taxon>Arionoidea</taxon>
        <taxon>Arionidae</taxon>
        <taxon>Arion</taxon>
    </lineage>
</organism>
<name>A0A0B6ZPH7_9EUPU</name>
<reference evidence="2" key="1">
    <citation type="submission" date="2014-12" db="EMBL/GenBank/DDBJ databases">
        <title>Insight into the proteome of Arion vulgaris.</title>
        <authorList>
            <person name="Aradska J."/>
            <person name="Bulat T."/>
            <person name="Smidak R."/>
            <person name="Sarate P."/>
            <person name="Gangsoo J."/>
            <person name="Sialana F."/>
            <person name="Bilban M."/>
            <person name="Lubec G."/>
        </authorList>
    </citation>
    <scope>NUCLEOTIDE SEQUENCE</scope>
    <source>
        <tissue evidence="2">Skin</tissue>
    </source>
</reference>
<gene>
    <name evidence="2" type="primary">ORF70882</name>
</gene>
<feature type="non-terminal residue" evidence="2">
    <location>
        <position position="107"/>
    </location>
</feature>
<protein>
    <submittedName>
        <fullName evidence="2">Uncharacterized protein</fullName>
    </submittedName>
</protein>
<evidence type="ECO:0000256" key="1">
    <source>
        <dbReference type="SAM" id="MobiDB-lite"/>
    </source>
</evidence>
<feature type="region of interest" description="Disordered" evidence="1">
    <location>
        <begin position="38"/>
        <end position="71"/>
    </location>
</feature>
<sequence>MGHQRRFSVLAFVLICYVFMPYLLLARASDMMTDNEYTSIKSEESARVKQKDRLSEKPDEHVQSNLQAGPSCKNCKQSLSDVKQQNIDKENRHNSRKGIHLEHIDFR</sequence>
<dbReference type="AlphaFoldDB" id="A0A0B6ZPH7"/>
<feature type="region of interest" description="Disordered" evidence="1">
    <location>
        <begin position="84"/>
        <end position="107"/>
    </location>
</feature>
<feature type="compositionally biased region" description="Basic and acidic residues" evidence="1">
    <location>
        <begin position="41"/>
        <end position="62"/>
    </location>
</feature>
<accession>A0A0B6ZPH7</accession>